<evidence type="ECO:0000313" key="3">
    <source>
        <dbReference type="Proteomes" id="UP000787419"/>
    </source>
</evidence>
<feature type="region of interest" description="Disordered" evidence="1">
    <location>
        <begin position="30"/>
        <end position="66"/>
    </location>
</feature>
<evidence type="ECO:0000313" key="2">
    <source>
        <dbReference type="EMBL" id="MBF1446823.1"/>
    </source>
</evidence>
<dbReference type="EMBL" id="JABZTM010000047">
    <property type="protein sequence ID" value="MBF1446823.1"/>
    <property type="molecule type" value="Genomic_DNA"/>
</dbReference>
<evidence type="ECO:0000256" key="1">
    <source>
        <dbReference type="SAM" id="MobiDB-lite"/>
    </source>
</evidence>
<feature type="compositionally biased region" description="Basic and acidic residues" evidence="1">
    <location>
        <begin position="49"/>
        <end position="66"/>
    </location>
</feature>
<gene>
    <name evidence="2" type="ORF">HXN55_05480</name>
</gene>
<protein>
    <submittedName>
        <fullName evidence="2">Uncharacterized protein</fullName>
    </submittedName>
</protein>
<name>A0A9D6A7L7_9BACT</name>
<sequence>MNTRQGKRKAYVKLETAVIIISENESLLAGSDTKIGGEAGSAEDDNDPLDAKKFDFFSDEEKNSAK</sequence>
<reference evidence="2" key="1">
    <citation type="submission" date="2020-04" db="EMBL/GenBank/DDBJ databases">
        <title>Deep metagenomics examines the oral microbiome during advanced dental caries in children, revealing novel taxa and co-occurrences with host molecules.</title>
        <authorList>
            <person name="Baker J.L."/>
            <person name="Morton J.T."/>
            <person name="Dinis M."/>
            <person name="Alvarez R."/>
            <person name="Tran N.C."/>
            <person name="Knight R."/>
            <person name="Edlund A."/>
        </authorList>
    </citation>
    <scope>NUCLEOTIDE SEQUENCE</scope>
    <source>
        <strain evidence="2">JCVI_32_bin.50</strain>
    </source>
</reference>
<organism evidence="2 3">
    <name type="scientific">Prevotella nigrescens</name>
    <dbReference type="NCBI Taxonomy" id="28133"/>
    <lineage>
        <taxon>Bacteria</taxon>
        <taxon>Pseudomonadati</taxon>
        <taxon>Bacteroidota</taxon>
        <taxon>Bacteroidia</taxon>
        <taxon>Bacteroidales</taxon>
        <taxon>Prevotellaceae</taxon>
        <taxon>Prevotella</taxon>
    </lineage>
</organism>
<proteinExistence type="predicted"/>
<accession>A0A9D6A7L7</accession>
<dbReference type="AlphaFoldDB" id="A0A9D6A7L7"/>
<dbReference type="Proteomes" id="UP000787419">
    <property type="component" value="Unassembled WGS sequence"/>
</dbReference>
<dbReference type="RefSeq" id="WP_278489976.1">
    <property type="nucleotide sequence ID" value="NZ_CAJZDG010000007.1"/>
</dbReference>
<comment type="caution">
    <text evidence="2">The sequence shown here is derived from an EMBL/GenBank/DDBJ whole genome shotgun (WGS) entry which is preliminary data.</text>
</comment>